<accession>A0A0F9WAY4</accession>
<evidence type="ECO:0000313" key="1">
    <source>
        <dbReference type="EMBL" id="KKO74746.1"/>
    </source>
</evidence>
<protein>
    <submittedName>
        <fullName evidence="1">Uncharacterized protein</fullName>
    </submittedName>
</protein>
<comment type="caution">
    <text evidence="1">The sequence shown here is derived from an EMBL/GenBank/DDBJ whole genome shotgun (WGS) entry which is preliminary data.</text>
</comment>
<keyword evidence="2" id="KW-1185">Reference proteome</keyword>
<dbReference type="RefSeq" id="XP_024330488.1">
    <property type="nucleotide sequence ID" value="XM_024475747.1"/>
</dbReference>
<sequence>MPLGPTLQIKSTFRKPFGFSNNMTRFGYLLSHSLLPNIFVIFL</sequence>
<reference evidence="1 2" key="1">
    <citation type="journal article" date="2015" name="Environ. Microbiol.">
        <title>Genome analyses suggest the presence of polyploidy and recent human-driven expansions in eight global populations of the honeybee pathogen Nosema ceranae.</title>
        <authorList>
            <person name="Pelin A."/>
            <person name="Selman M."/>
            <person name="Aris-Brosou S."/>
            <person name="Farinelli L."/>
            <person name="Corradi N."/>
        </authorList>
    </citation>
    <scope>NUCLEOTIDE SEQUENCE [LARGE SCALE GENOMIC DNA]</scope>
    <source>
        <strain evidence="1 2">PA08 1199</strain>
    </source>
</reference>
<dbReference type="AlphaFoldDB" id="A0A0F9WAY4"/>
<dbReference type="Proteomes" id="UP000034350">
    <property type="component" value="Unassembled WGS sequence"/>
</dbReference>
<evidence type="ECO:0000313" key="2">
    <source>
        <dbReference type="Proteomes" id="UP000034350"/>
    </source>
</evidence>
<dbReference type="EMBL" id="JPQZ01000048">
    <property type="protein sequence ID" value="KKO74746.1"/>
    <property type="molecule type" value="Genomic_DNA"/>
</dbReference>
<name>A0A0F9WAY4_9MICR</name>
<organism evidence="1 2">
    <name type="scientific">Vairimorpha ceranae</name>
    <dbReference type="NCBI Taxonomy" id="40302"/>
    <lineage>
        <taxon>Eukaryota</taxon>
        <taxon>Fungi</taxon>
        <taxon>Fungi incertae sedis</taxon>
        <taxon>Microsporidia</taxon>
        <taxon>Nosematidae</taxon>
        <taxon>Vairimorpha</taxon>
    </lineage>
</organism>
<gene>
    <name evidence="1" type="ORF">AAJ76_4800033253</name>
</gene>
<proteinExistence type="predicted"/>
<dbReference type="GeneID" id="36320694"/>
<dbReference type="VEuPathDB" id="MicrosporidiaDB:AAJ76_4800033253"/>